<dbReference type="SUPFAM" id="SSF52540">
    <property type="entry name" value="P-loop containing nucleoside triphosphate hydrolases"/>
    <property type="match status" value="2"/>
</dbReference>
<keyword evidence="5 13" id="KW-0067">ATP-binding</keyword>
<dbReference type="GO" id="GO:0016887">
    <property type="term" value="F:ATP hydrolysis activity"/>
    <property type="evidence" value="ECO:0007669"/>
    <property type="project" value="RHEA"/>
</dbReference>
<feature type="binding site" evidence="13">
    <location>
        <begin position="227"/>
        <end position="234"/>
    </location>
    <ligand>
        <name>ATP</name>
        <dbReference type="ChEBI" id="CHEBI:30616"/>
    </ligand>
</feature>
<dbReference type="STRING" id="67801.A0A1B0B7Q8"/>
<dbReference type="GO" id="GO:0006281">
    <property type="term" value="P:DNA repair"/>
    <property type="evidence" value="ECO:0007669"/>
    <property type="project" value="UniProtKB-UniRule"/>
</dbReference>
<evidence type="ECO:0000256" key="11">
    <source>
        <dbReference type="ARBA" id="ARBA00023242"/>
    </source>
</evidence>
<protein>
    <recommendedName>
        <fullName evidence="13">ATP-dependent DNA helicase PIF1</fullName>
        <ecNumber evidence="13">5.6.2.3</ecNumber>
    </recommendedName>
    <alternativeName>
        <fullName evidence="13">DNA 5'-3' helicase PIF1</fullName>
    </alternativeName>
    <alternativeName>
        <fullName evidence="13">DNA repair and recombination helicase PIF1</fullName>
    </alternativeName>
</protein>
<keyword evidence="2 13" id="KW-0227">DNA damage</keyword>
<evidence type="ECO:0000256" key="10">
    <source>
        <dbReference type="ARBA" id="ARBA00023235"/>
    </source>
</evidence>
<evidence type="ECO:0000256" key="13">
    <source>
        <dbReference type="HAMAP-Rule" id="MF_03176"/>
    </source>
</evidence>
<reference evidence="17" key="2">
    <citation type="submission" date="2020-05" db="UniProtKB">
        <authorList>
            <consortium name="EnsemblMetazoa"/>
        </authorList>
    </citation>
    <scope>IDENTIFICATION</scope>
    <source>
        <strain evidence="17">IAEA</strain>
    </source>
</reference>
<dbReference type="InterPro" id="IPR010285">
    <property type="entry name" value="DNA_helicase_pif1-like_DEAD"/>
</dbReference>
<dbReference type="CDD" id="cd18037">
    <property type="entry name" value="DEXSc_Pif1_like"/>
    <property type="match status" value="1"/>
</dbReference>
<evidence type="ECO:0000256" key="12">
    <source>
        <dbReference type="ARBA" id="ARBA00065873"/>
    </source>
</evidence>
<evidence type="ECO:0000313" key="17">
    <source>
        <dbReference type="EnsemblMetazoa" id="GPPI021553-PA"/>
    </source>
</evidence>
<evidence type="ECO:0000256" key="9">
    <source>
        <dbReference type="ARBA" id="ARBA00023204"/>
    </source>
</evidence>
<dbReference type="GO" id="GO:0006310">
    <property type="term" value="P:DNA recombination"/>
    <property type="evidence" value="ECO:0007669"/>
    <property type="project" value="UniProtKB-UniRule"/>
</dbReference>
<evidence type="ECO:0000259" key="16">
    <source>
        <dbReference type="Pfam" id="PF25344"/>
    </source>
</evidence>
<comment type="catalytic activity">
    <reaction evidence="13">
        <text>ATP + H2O = ADP + phosphate + H(+)</text>
        <dbReference type="Rhea" id="RHEA:13065"/>
        <dbReference type="ChEBI" id="CHEBI:15377"/>
        <dbReference type="ChEBI" id="CHEBI:15378"/>
        <dbReference type="ChEBI" id="CHEBI:30616"/>
        <dbReference type="ChEBI" id="CHEBI:43474"/>
        <dbReference type="ChEBI" id="CHEBI:456216"/>
        <dbReference type="EC" id="5.6.2.3"/>
    </reaction>
</comment>
<evidence type="ECO:0000256" key="1">
    <source>
        <dbReference type="ARBA" id="ARBA00022741"/>
    </source>
</evidence>
<sequence length="780" mass="87978">MDLNDAVLTCGVNLQWMNVLGVIGRKLTYKIATLRLIRNDIRELFIELTTDKSKPLKFRMKNIIMHKKFMSEGKASINFKTENCVMYISNAPPAPLMYFLRTVFIKINGNEQIDEIAAQKQLRAHMLSEKPSIFEEVSPVTTSEMVLARKKAGLITKNTPLLGESRKRKYEEIRNGDGLMNKAPAAKRLYQESPQNDLKAEDSIKLCTEQMEVLRACTSGKNVFFTGSAGTGKSFLLRKIISALPPDGTVSTASTGVAACLISGVTLHGFAGIGSGEASLQRCYELASRPSSAQAWRKCKRLIIDEISMVDGEFFDKIEAVARHVRRNDRPFGGIQLILCGDFLQLPPVTKRNPTLGNVDAQQQRFCFQSNAWEKCIEFVFELKDVHRQSDPEFIKILNHIRIGHVNEGITKRLIATSKQIIESNGILATQLCSHTNDADCINETKLENLAGEKVLFKAEDSDAHMTKQLDAQVQVTSELYLKVNAQVMLLKNVNISSGLVNGARGVVVRIEKGLPVVRFKNNMEYTCKQEKWIIKTPSGGTVTRRQVPLKLAWAFSIHKSQGLTLDCVEMSLSKVFEAGQAYVALSRAKSLDSLRILDFDAKQVWANAHVLQYYKLFRRRLQNITMIPLGSRTTEGKERKTAKNANSLDKLKKSLMNKPLVSITQITSKPRYWLIEHIINSIGKSFQWVASFRHIYVFAVVDTIAAGWLKYITRIGKYMKSPELRIADALKRLEKYEMLHFDKDTYLKSRDTVLETNDESIVSWSFQIRRPVLSVTGVP</sequence>
<keyword evidence="18" id="KW-1185">Reference proteome</keyword>
<evidence type="ECO:0000256" key="7">
    <source>
        <dbReference type="ARBA" id="ARBA00023128"/>
    </source>
</evidence>
<proteinExistence type="inferred from homology"/>
<dbReference type="Pfam" id="PF25344">
    <property type="entry name" value="PH_LRR1"/>
    <property type="match status" value="1"/>
</dbReference>
<name>A0A1B0B7Q8_9MUSC</name>
<dbReference type="HAMAP" id="MF_03176">
    <property type="entry name" value="PIF1"/>
    <property type="match status" value="1"/>
</dbReference>
<keyword evidence="7 13" id="KW-0496">Mitochondrion</keyword>
<comment type="cofactor">
    <cofactor evidence="13">
        <name>Mg(2+)</name>
        <dbReference type="ChEBI" id="CHEBI:18420"/>
    </cofactor>
</comment>
<keyword evidence="6 13" id="KW-0238">DNA-binding</keyword>
<evidence type="ECO:0000256" key="3">
    <source>
        <dbReference type="ARBA" id="ARBA00022801"/>
    </source>
</evidence>
<dbReference type="GO" id="GO:0043139">
    <property type="term" value="F:5'-3' DNA helicase activity"/>
    <property type="evidence" value="ECO:0007669"/>
    <property type="project" value="UniProtKB-UniRule"/>
</dbReference>
<dbReference type="GO" id="GO:0005739">
    <property type="term" value="C:mitochondrion"/>
    <property type="evidence" value="ECO:0007669"/>
    <property type="project" value="UniProtKB-SubCell"/>
</dbReference>
<evidence type="ECO:0000256" key="8">
    <source>
        <dbReference type="ARBA" id="ARBA00023172"/>
    </source>
</evidence>
<dbReference type="VEuPathDB" id="VectorBase:GPPI021553"/>
<dbReference type="Gene3D" id="3.40.50.300">
    <property type="entry name" value="P-loop containing nucleotide triphosphate hydrolases"/>
    <property type="match status" value="2"/>
</dbReference>
<keyword evidence="3 13" id="KW-0378">Hydrolase</keyword>
<evidence type="ECO:0000256" key="2">
    <source>
        <dbReference type="ARBA" id="ARBA00022763"/>
    </source>
</evidence>
<dbReference type="Pfam" id="PF05970">
    <property type="entry name" value="PIF1"/>
    <property type="match status" value="1"/>
</dbReference>
<dbReference type="FunFam" id="3.40.50.300:FF:003367">
    <property type="entry name" value="ATP-dependent DNA helicase PIF1"/>
    <property type="match status" value="1"/>
</dbReference>
<dbReference type="GO" id="GO:0003677">
    <property type="term" value="F:DNA binding"/>
    <property type="evidence" value="ECO:0007669"/>
    <property type="project" value="UniProtKB-KW"/>
</dbReference>
<comment type="subcellular location">
    <subcellularLocation>
        <location evidence="13">Nucleus</location>
    </subcellularLocation>
    <subcellularLocation>
        <location evidence="13">Mitochondrion</location>
    </subcellularLocation>
</comment>
<feature type="domain" description="DNA helicase Pif1-like DEAD-box helicase" evidence="14">
    <location>
        <begin position="206"/>
        <end position="408"/>
    </location>
</feature>
<dbReference type="GO" id="GO:0005524">
    <property type="term" value="F:ATP binding"/>
    <property type="evidence" value="ECO:0007669"/>
    <property type="project" value="UniProtKB-UniRule"/>
</dbReference>
<dbReference type="Pfam" id="PF21530">
    <property type="entry name" value="Pif1_2B_dom"/>
    <property type="match status" value="1"/>
</dbReference>
<feature type="DNA-binding region" evidence="13">
    <location>
        <begin position="581"/>
        <end position="600"/>
    </location>
</feature>
<dbReference type="InterPro" id="IPR048293">
    <property type="entry name" value="PIF1_RRM3_pfh1"/>
</dbReference>
<dbReference type="EMBL" id="JXJN01009699">
    <property type="status" value="NOT_ANNOTATED_CDS"/>
    <property type="molecule type" value="Genomic_DNA"/>
</dbReference>
<keyword evidence="10 13" id="KW-0413">Isomerase</keyword>
<evidence type="ECO:0000313" key="18">
    <source>
        <dbReference type="Proteomes" id="UP000092460"/>
    </source>
</evidence>
<dbReference type="CDD" id="cd18809">
    <property type="entry name" value="SF1_C_RecD"/>
    <property type="match status" value="1"/>
</dbReference>
<dbReference type="InterPro" id="IPR049163">
    <property type="entry name" value="Pif1-like_2B_dom"/>
</dbReference>
<feature type="domain" description="PIF1/LRR1 pleckstrin homology" evidence="16">
    <location>
        <begin position="8"/>
        <end position="113"/>
    </location>
</feature>
<keyword evidence="8 13" id="KW-0233">DNA recombination</keyword>
<dbReference type="AlphaFoldDB" id="A0A1B0B7Q8"/>
<accession>A0A1B0B7Q8</accession>
<evidence type="ECO:0000256" key="5">
    <source>
        <dbReference type="ARBA" id="ARBA00022840"/>
    </source>
</evidence>
<comment type="function">
    <text evidence="13">DNA-dependent ATPase and 5'-3' DNA helicase required for the maintenance of both mitochondrial and nuclear genome stability.</text>
</comment>
<dbReference type="InterPro" id="IPR027417">
    <property type="entry name" value="P-loop_NTPase"/>
</dbReference>
<keyword evidence="1 13" id="KW-0547">Nucleotide-binding</keyword>
<feature type="domain" description="DNA helicase Pif1-like 2B" evidence="15">
    <location>
        <begin position="469"/>
        <end position="510"/>
    </location>
</feature>
<gene>
    <name evidence="13" type="primary">PIF1</name>
</gene>
<evidence type="ECO:0000259" key="14">
    <source>
        <dbReference type="Pfam" id="PF05970"/>
    </source>
</evidence>
<dbReference type="PANTHER" id="PTHR47642:SF7">
    <property type="entry name" value="ATP-DEPENDENT DNA HELICASE PIF1"/>
    <property type="match status" value="1"/>
</dbReference>
<dbReference type="FunFam" id="3.40.50.300:FF:000805">
    <property type="entry name" value="ATP-dependent DNA helicase PIF1"/>
    <property type="match status" value="1"/>
</dbReference>
<keyword evidence="9 13" id="KW-0234">DNA repair</keyword>
<keyword evidence="4 13" id="KW-0347">Helicase</keyword>
<dbReference type="EC" id="5.6.2.3" evidence="13"/>
<comment type="similarity">
    <text evidence="13">Belongs to the helicase family. PIF1 subfamily.</text>
</comment>
<comment type="subunit">
    <text evidence="12">Monomer. Interacts with telomerase.</text>
</comment>
<dbReference type="PANTHER" id="PTHR47642">
    <property type="entry name" value="ATP-DEPENDENT DNA HELICASE"/>
    <property type="match status" value="1"/>
</dbReference>
<evidence type="ECO:0000259" key="15">
    <source>
        <dbReference type="Pfam" id="PF21530"/>
    </source>
</evidence>
<dbReference type="InterPro" id="IPR057437">
    <property type="entry name" value="PIF1/LRR1_PH"/>
</dbReference>
<reference evidence="18" key="1">
    <citation type="submission" date="2015-01" db="EMBL/GenBank/DDBJ databases">
        <authorList>
            <person name="Aksoy S."/>
            <person name="Warren W."/>
            <person name="Wilson R.K."/>
        </authorList>
    </citation>
    <scope>NUCLEOTIDE SEQUENCE [LARGE SCALE GENOMIC DNA]</scope>
    <source>
        <strain evidence="18">IAEA</strain>
    </source>
</reference>
<evidence type="ECO:0000256" key="4">
    <source>
        <dbReference type="ARBA" id="ARBA00022806"/>
    </source>
</evidence>
<dbReference type="GO" id="GO:0005634">
    <property type="term" value="C:nucleus"/>
    <property type="evidence" value="ECO:0007669"/>
    <property type="project" value="UniProtKB-SubCell"/>
</dbReference>
<dbReference type="EMBL" id="JXJN01009698">
    <property type="status" value="NOT_ANNOTATED_CDS"/>
    <property type="molecule type" value="Genomic_DNA"/>
</dbReference>
<evidence type="ECO:0000256" key="6">
    <source>
        <dbReference type="ARBA" id="ARBA00023125"/>
    </source>
</evidence>
<dbReference type="Proteomes" id="UP000092460">
    <property type="component" value="Unassembled WGS sequence"/>
</dbReference>
<dbReference type="InterPro" id="IPR051055">
    <property type="entry name" value="PIF1_helicase"/>
</dbReference>
<keyword evidence="11 13" id="KW-0539">Nucleus</keyword>
<dbReference type="GO" id="GO:0000723">
    <property type="term" value="P:telomere maintenance"/>
    <property type="evidence" value="ECO:0007669"/>
    <property type="project" value="InterPro"/>
</dbReference>
<dbReference type="EnsemblMetazoa" id="GPPI021553-RA">
    <property type="protein sequence ID" value="GPPI021553-PA"/>
    <property type="gene ID" value="GPPI021553"/>
</dbReference>
<organism evidence="17 18">
    <name type="scientific">Glossina palpalis gambiensis</name>
    <dbReference type="NCBI Taxonomy" id="67801"/>
    <lineage>
        <taxon>Eukaryota</taxon>
        <taxon>Metazoa</taxon>
        <taxon>Ecdysozoa</taxon>
        <taxon>Arthropoda</taxon>
        <taxon>Hexapoda</taxon>
        <taxon>Insecta</taxon>
        <taxon>Pterygota</taxon>
        <taxon>Neoptera</taxon>
        <taxon>Endopterygota</taxon>
        <taxon>Diptera</taxon>
        <taxon>Brachycera</taxon>
        <taxon>Muscomorpha</taxon>
        <taxon>Hippoboscoidea</taxon>
        <taxon>Glossinidae</taxon>
        <taxon>Glossina</taxon>
    </lineage>
</organism>